<protein>
    <submittedName>
        <fullName evidence="1">Uncharacterized protein</fullName>
    </submittedName>
</protein>
<dbReference type="AlphaFoldDB" id="A0A0A8YYH1"/>
<dbReference type="EMBL" id="GBRH01265696">
    <property type="protein sequence ID" value="JAD32199.1"/>
    <property type="molecule type" value="Transcribed_RNA"/>
</dbReference>
<sequence length="19" mass="2115">MSLLVYIGVSLKILMALSY</sequence>
<accession>A0A0A8YYH1</accession>
<evidence type="ECO:0000313" key="1">
    <source>
        <dbReference type="EMBL" id="JAD32199.1"/>
    </source>
</evidence>
<reference evidence="1" key="2">
    <citation type="journal article" date="2015" name="Data Brief">
        <title>Shoot transcriptome of the giant reed, Arundo donax.</title>
        <authorList>
            <person name="Barrero R.A."/>
            <person name="Guerrero F.D."/>
            <person name="Moolhuijzen P."/>
            <person name="Goolsby J.A."/>
            <person name="Tidwell J."/>
            <person name="Bellgard S.E."/>
            <person name="Bellgard M.I."/>
        </authorList>
    </citation>
    <scope>NUCLEOTIDE SEQUENCE</scope>
    <source>
        <tissue evidence="1">Shoot tissue taken approximately 20 cm above the soil surface</tissue>
    </source>
</reference>
<name>A0A0A8YYH1_ARUDO</name>
<proteinExistence type="predicted"/>
<reference evidence="1" key="1">
    <citation type="submission" date="2014-09" db="EMBL/GenBank/DDBJ databases">
        <authorList>
            <person name="Magalhaes I.L.F."/>
            <person name="Oliveira U."/>
            <person name="Santos F.R."/>
            <person name="Vidigal T.H.D.A."/>
            <person name="Brescovit A.D."/>
            <person name="Santos A.J."/>
        </authorList>
    </citation>
    <scope>NUCLEOTIDE SEQUENCE</scope>
    <source>
        <tissue evidence="1">Shoot tissue taken approximately 20 cm above the soil surface</tissue>
    </source>
</reference>
<organism evidence="1">
    <name type="scientific">Arundo donax</name>
    <name type="common">Giant reed</name>
    <name type="synonym">Donax arundinaceus</name>
    <dbReference type="NCBI Taxonomy" id="35708"/>
    <lineage>
        <taxon>Eukaryota</taxon>
        <taxon>Viridiplantae</taxon>
        <taxon>Streptophyta</taxon>
        <taxon>Embryophyta</taxon>
        <taxon>Tracheophyta</taxon>
        <taxon>Spermatophyta</taxon>
        <taxon>Magnoliopsida</taxon>
        <taxon>Liliopsida</taxon>
        <taxon>Poales</taxon>
        <taxon>Poaceae</taxon>
        <taxon>PACMAD clade</taxon>
        <taxon>Arundinoideae</taxon>
        <taxon>Arundineae</taxon>
        <taxon>Arundo</taxon>
    </lineage>
</organism>